<accession>A0A368KXZ0</accession>
<dbReference type="EMBL" id="QPEX01000010">
    <property type="protein sequence ID" value="RCS54555.1"/>
    <property type="molecule type" value="Genomic_DNA"/>
</dbReference>
<evidence type="ECO:0000313" key="3">
    <source>
        <dbReference type="Proteomes" id="UP000253562"/>
    </source>
</evidence>
<protein>
    <recommendedName>
        <fullName evidence="4">Prepilin-type N-terminal cleavage/methylation domain-containing protein</fullName>
    </recommendedName>
</protein>
<dbReference type="RefSeq" id="WP_114367620.1">
    <property type="nucleotide sequence ID" value="NZ_QPEX01000010.1"/>
</dbReference>
<comment type="caution">
    <text evidence="2">The sequence shown here is derived from an EMBL/GenBank/DDBJ whole genome shotgun (WGS) entry which is preliminary data.</text>
</comment>
<dbReference type="AlphaFoldDB" id="A0A368KXZ0"/>
<feature type="transmembrane region" description="Helical" evidence="1">
    <location>
        <begin position="21"/>
        <end position="42"/>
    </location>
</feature>
<name>A0A368KXZ0_9BACT</name>
<keyword evidence="1" id="KW-1133">Transmembrane helix</keyword>
<evidence type="ECO:0008006" key="4">
    <source>
        <dbReference type="Google" id="ProtNLM"/>
    </source>
</evidence>
<keyword evidence="1" id="KW-0812">Transmembrane</keyword>
<proteinExistence type="predicted"/>
<organism evidence="2 3">
    <name type="scientific">Bremerella cremea</name>
    <dbReference type="NCBI Taxonomy" id="1031537"/>
    <lineage>
        <taxon>Bacteria</taxon>
        <taxon>Pseudomonadati</taxon>
        <taxon>Planctomycetota</taxon>
        <taxon>Planctomycetia</taxon>
        <taxon>Pirellulales</taxon>
        <taxon>Pirellulaceae</taxon>
        <taxon>Bremerella</taxon>
    </lineage>
</organism>
<keyword evidence="1" id="KW-0472">Membrane</keyword>
<dbReference type="Proteomes" id="UP000253562">
    <property type="component" value="Unassembled WGS sequence"/>
</dbReference>
<evidence type="ECO:0000313" key="2">
    <source>
        <dbReference type="EMBL" id="RCS54555.1"/>
    </source>
</evidence>
<sequence length="477" mass="52095">MLVTKHYQPLSSSRRRRGITLIEVMMSTMVVSLGILGLASLIPLGTHLTNRGTLADRVAILGERAFHEAKARRYFDPSRWINGTTGGTPSSVAATTGGNSPLPLRQPYLIDPMFFGANGTHASRRLFPYNEEFSFGDTMQQAETNVSNNNQKAVQMLRLSVNTTPGSTSSLSLPQAKVAFQSDDDLAYERPSDGEQPGFQTFFNRTAAADTNGPNYYGDVKRQAAGEYSWMIMLTPEPFDLSNVSALTSSALTANEARWMQPPINIAVDASGNTVNLNGTNSPRFDNELFPTLKNAATDEYTAHVIIMKNRQGTIPTGDVSTITATSDPEYQSNERMVRVSDFLASGGYSTGEVELSQKGGTLEDAEKRVLKLSNGDWICLARRMTNTPTNSTTSFPRGDVYQWYRVVMVDDIVDTSGSGTGPFTRRITINGPDWPVDTTSNASITATQPTHAIIVEGVVGVYSKRVRLESKSLWSP</sequence>
<gene>
    <name evidence="2" type="ORF">DTL42_05300</name>
</gene>
<dbReference type="OrthoDB" id="253404at2"/>
<evidence type="ECO:0000256" key="1">
    <source>
        <dbReference type="SAM" id="Phobius"/>
    </source>
</evidence>
<reference evidence="2 3" key="1">
    <citation type="submission" date="2018-07" db="EMBL/GenBank/DDBJ databases">
        <title>Comparative genomes isolates from brazilian mangrove.</title>
        <authorList>
            <person name="De Araujo J.E."/>
            <person name="Taketani R.G."/>
            <person name="Silva M.C.P."/>
            <person name="Lourenco M.V."/>
            <person name="Oliveira V.M."/>
            <person name="Andreote F.D."/>
        </authorList>
    </citation>
    <scope>NUCLEOTIDE SEQUENCE [LARGE SCALE GENOMIC DNA]</scope>
    <source>
        <strain evidence="2 3">HEX PRIS-MGV</strain>
    </source>
</reference>